<dbReference type="KEGG" id="pmak:PMPD1_3522"/>
<keyword evidence="3" id="KW-1185">Reference proteome</keyword>
<dbReference type="Proteomes" id="UP000505325">
    <property type="component" value="Chromosome"/>
</dbReference>
<keyword evidence="1" id="KW-0812">Transmembrane</keyword>
<organism evidence="2 3">
    <name type="scientific">Paramixta manurensis</name>
    <dbReference type="NCBI Taxonomy" id="2740817"/>
    <lineage>
        <taxon>Bacteria</taxon>
        <taxon>Pseudomonadati</taxon>
        <taxon>Pseudomonadota</taxon>
        <taxon>Gammaproteobacteria</taxon>
        <taxon>Enterobacterales</taxon>
        <taxon>Erwiniaceae</taxon>
        <taxon>Paramixta</taxon>
    </lineage>
</organism>
<dbReference type="InterPro" id="IPR036465">
    <property type="entry name" value="vWFA_dom_sf"/>
</dbReference>
<evidence type="ECO:0000313" key="2">
    <source>
        <dbReference type="EMBL" id="QKJ88439.1"/>
    </source>
</evidence>
<reference evidence="2 3" key="1">
    <citation type="submission" date="2020-06" db="EMBL/GenBank/DDBJ databases">
        <title>Genome sequence of Paramixta manurensis strain PD-1.</title>
        <authorList>
            <person name="Lee C.W."/>
            <person name="Kim J."/>
        </authorList>
    </citation>
    <scope>NUCLEOTIDE SEQUENCE [LARGE SCALE GENOMIC DNA]</scope>
    <source>
        <strain evidence="2 3">PD-1</strain>
    </source>
</reference>
<protein>
    <submittedName>
        <fullName evidence="2">Pilus assembly protein</fullName>
    </submittedName>
</protein>
<dbReference type="SUPFAM" id="SSF53300">
    <property type="entry name" value="vWA-like"/>
    <property type="match status" value="1"/>
</dbReference>
<proteinExistence type="predicted"/>
<keyword evidence="1" id="KW-0472">Membrane</keyword>
<dbReference type="EMBL" id="CP054212">
    <property type="protein sequence ID" value="QKJ88439.1"/>
    <property type="molecule type" value="Genomic_DNA"/>
</dbReference>
<accession>A0A6M8UF54</accession>
<keyword evidence="1" id="KW-1133">Transmembrane helix</keyword>
<gene>
    <name evidence="2" type="ORF">PMPD1_3522</name>
</gene>
<dbReference type="AlphaFoldDB" id="A0A6M8UF54"/>
<feature type="transmembrane region" description="Helical" evidence="1">
    <location>
        <begin position="12"/>
        <end position="38"/>
    </location>
</feature>
<evidence type="ECO:0000313" key="3">
    <source>
        <dbReference type="Proteomes" id="UP000505325"/>
    </source>
</evidence>
<name>A0A6M8UF54_9GAMM</name>
<sequence length="568" mass="64657">MPLIIKKIKQRLLAEHGAIMPAFAIIIPAILAMMMLGIDSANALAQKARLINAVGEASLAISANGKKVMTENEREEAQALTEAYIRYYLPSILSRPQLDIHTEEIKELTNGLEYIDYQLAATVKVPLLFDVGVIAGLSRELDISTGPSHARKYSMKPADYVFVINFSEDLREVRPIVKEISESVLINNDQNKIAIVPYANGVPLRTDRRNEAGGQEFDCSMLVVPKKEYAINYGFWADKQITDQYNGLDEASRHNARMFYMDRGRFSYYNSFVRNGFPGMDYFTMVNRWCINNGDITFNESHGRWKYTCKTEDKPWSDIFSADSQAIIRGEYDRALRVHAQHERYHSLLHDEAIDYEATLEKMFTDEALISFPLPWTFIDLPPGHDLGHRLFDNMCRQAGWNYDRPPSRNPIEAPILRAWLIGLTNQPDSVNQLQQMTGVGGGAFIAMGLVRAVPEMMKGVNRRKVFIIISDGTDYGGNQVTDNLLRRHQLCQKIEQGVLARPQTKAEEVAFYYIAYRSYYDYYGVESAAFWAEHCTGPERARAVENREELVELLKGIMTDEVGHFAR</sequence>
<evidence type="ECO:0000256" key="1">
    <source>
        <dbReference type="SAM" id="Phobius"/>
    </source>
</evidence>